<evidence type="ECO:0000313" key="2">
    <source>
        <dbReference type="Proteomes" id="UP001497482"/>
    </source>
</evidence>
<proteinExistence type="predicted"/>
<dbReference type="Proteomes" id="UP001497482">
    <property type="component" value="Chromosome 1"/>
</dbReference>
<dbReference type="AlphaFoldDB" id="A0AAV2J0V5"/>
<dbReference type="EMBL" id="OZ035823">
    <property type="protein sequence ID" value="CAL1569505.1"/>
    <property type="molecule type" value="Genomic_DNA"/>
</dbReference>
<accession>A0AAV2J0V5</accession>
<organism evidence="1 2">
    <name type="scientific">Knipowitschia caucasica</name>
    <name type="common">Caucasian dwarf goby</name>
    <name type="synonym">Pomatoschistus caucasicus</name>
    <dbReference type="NCBI Taxonomy" id="637954"/>
    <lineage>
        <taxon>Eukaryota</taxon>
        <taxon>Metazoa</taxon>
        <taxon>Chordata</taxon>
        <taxon>Craniata</taxon>
        <taxon>Vertebrata</taxon>
        <taxon>Euteleostomi</taxon>
        <taxon>Actinopterygii</taxon>
        <taxon>Neopterygii</taxon>
        <taxon>Teleostei</taxon>
        <taxon>Neoteleostei</taxon>
        <taxon>Acanthomorphata</taxon>
        <taxon>Gobiaria</taxon>
        <taxon>Gobiiformes</taxon>
        <taxon>Gobioidei</taxon>
        <taxon>Gobiidae</taxon>
        <taxon>Gobiinae</taxon>
        <taxon>Knipowitschia</taxon>
    </lineage>
</organism>
<sequence>MQKPQGLGQVVCRADRRASVSSRLFEQTQCIMGPYHLFPNSTQTPSRQIDVGGAEEAGVVLVVLSSLKDLDK</sequence>
<gene>
    <name evidence="1" type="ORF">KC01_LOCUS1934</name>
</gene>
<keyword evidence="2" id="KW-1185">Reference proteome</keyword>
<name>A0AAV2J0V5_KNICA</name>
<reference evidence="1 2" key="1">
    <citation type="submission" date="2024-04" db="EMBL/GenBank/DDBJ databases">
        <authorList>
            <person name="Waldvogel A.-M."/>
            <person name="Schoenle A."/>
        </authorList>
    </citation>
    <scope>NUCLEOTIDE SEQUENCE [LARGE SCALE GENOMIC DNA]</scope>
</reference>
<protein>
    <submittedName>
        <fullName evidence="1">Uncharacterized protein</fullName>
    </submittedName>
</protein>
<evidence type="ECO:0000313" key="1">
    <source>
        <dbReference type="EMBL" id="CAL1569505.1"/>
    </source>
</evidence>